<dbReference type="PANTHER" id="PTHR42832">
    <property type="entry name" value="AMINO ACID AMINOTRANSFERASE"/>
    <property type="match status" value="1"/>
</dbReference>
<dbReference type="NCBIfam" id="TIGR03538">
    <property type="entry name" value="DapC_gpp"/>
    <property type="match status" value="1"/>
</dbReference>
<evidence type="ECO:0000256" key="1">
    <source>
        <dbReference type="ARBA" id="ARBA00001933"/>
    </source>
</evidence>
<dbReference type="InterPro" id="IPR050881">
    <property type="entry name" value="LL-DAP_aminotransferase"/>
</dbReference>
<protein>
    <submittedName>
        <fullName evidence="5">Succinyldiaminopimelate aminotransferase apoenzyme</fullName>
    </submittedName>
</protein>
<dbReference type="Gene3D" id="3.90.1150.10">
    <property type="entry name" value="Aspartate Aminotransferase, domain 1"/>
    <property type="match status" value="1"/>
</dbReference>
<keyword evidence="6" id="KW-1185">Reference proteome</keyword>
<dbReference type="InterPro" id="IPR019878">
    <property type="entry name" value="DapC_beta/gammaproteobac"/>
</dbReference>
<evidence type="ECO:0000313" key="5">
    <source>
        <dbReference type="EMBL" id="SNS15574.1"/>
    </source>
</evidence>
<dbReference type="GO" id="GO:0030170">
    <property type="term" value="F:pyridoxal phosphate binding"/>
    <property type="evidence" value="ECO:0007669"/>
    <property type="project" value="InterPro"/>
</dbReference>
<dbReference type="GO" id="GO:0009089">
    <property type="term" value="P:lysine biosynthetic process via diaminopimelate"/>
    <property type="evidence" value="ECO:0007669"/>
    <property type="project" value="InterPro"/>
</dbReference>
<dbReference type="AlphaFoldDB" id="A0A239C7Z9"/>
<evidence type="ECO:0000313" key="6">
    <source>
        <dbReference type="Proteomes" id="UP000242915"/>
    </source>
</evidence>
<keyword evidence="3 5" id="KW-0808">Transferase</keyword>
<dbReference type="InterPro" id="IPR015422">
    <property type="entry name" value="PyrdxlP-dep_Trfase_small"/>
</dbReference>
<dbReference type="InterPro" id="IPR004839">
    <property type="entry name" value="Aminotransferase_I/II_large"/>
</dbReference>
<dbReference type="Gene3D" id="3.40.640.10">
    <property type="entry name" value="Type I PLP-dependent aspartate aminotransferase-like (Major domain)"/>
    <property type="match status" value="1"/>
</dbReference>
<organism evidence="5 6">
    <name type="scientific">Pseudomonas segetis</name>
    <dbReference type="NCBI Taxonomy" id="298908"/>
    <lineage>
        <taxon>Bacteria</taxon>
        <taxon>Pseudomonadati</taxon>
        <taxon>Pseudomonadota</taxon>
        <taxon>Gammaproteobacteria</taxon>
        <taxon>Pseudomonadales</taxon>
        <taxon>Pseudomonadaceae</taxon>
        <taxon>Pseudomonas</taxon>
    </lineage>
</organism>
<dbReference type="InterPro" id="IPR015424">
    <property type="entry name" value="PyrdxlP-dep_Trfase"/>
</dbReference>
<name>A0A239C7Z9_9PSED</name>
<evidence type="ECO:0000259" key="4">
    <source>
        <dbReference type="Pfam" id="PF00155"/>
    </source>
</evidence>
<accession>A0A239C7Z9</accession>
<dbReference type="Pfam" id="PF00155">
    <property type="entry name" value="Aminotran_1_2"/>
    <property type="match status" value="1"/>
</dbReference>
<gene>
    <name evidence="5" type="ORF">SAMN05216255_1528</name>
</gene>
<dbReference type="InterPro" id="IPR015421">
    <property type="entry name" value="PyrdxlP-dep_Trfase_major"/>
</dbReference>
<evidence type="ECO:0000256" key="3">
    <source>
        <dbReference type="ARBA" id="ARBA00022679"/>
    </source>
</evidence>
<proteinExistence type="predicted"/>
<keyword evidence="2 5" id="KW-0032">Aminotransferase</keyword>
<comment type="cofactor">
    <cofactor evidence="1">
        <name>pyridoxal 5'-phosphate</name>
        <dbReference type="ChEBI" id="CHEBI:597326"/>
    </cofactor>
</comment>
<dbReference type="Proteomes" id="UP000242915">
    <property type="component" value="Unassembled WGS sequence"/>
</dbReference>
<dbReference type="PANTHER" id="PTHR42832:SF3">
    <property type="entry name" value="L-GLUTAMINE--4-(METHYLSULFANYL)-2-OXOBUTANOATE AMINOTRANSFERASE"/>
    <property type="match status" value="1"/>
</dbReference>
<dbReference type="GO" id="GO:0009016">
    <property type="term" value="F:succinyldiaminopimelate transaminase activity"/>
    <property type="evidence" value="ECO:0007669"/>
    <property type="project" value="InterPro"/>
</dbReference>
<dbReference type="EMBL" id="FZOG01000002">
    <property type="protein sequence ID" value="SNS15574.1"/>
    <property type="molecule type" value="Genomic_DNA"/>
</dbReference>
<feature type="domain" description="Aminotransferase class I/classII large" evidence="4">
    <location>
        <begin position="30"/>
        <end position="395"/>
    </location>
</feature>
<reference evidence="6" key="1">
    <citation type="submission" date="2017-06" db="EMBL/GenBank/DDBJ databases">
        <authorList>
            <person name="Varghese N."/>
            <person name="Submissions S."/>
        </authorList>
    </citation>
    <scope>NUCLEOTIDE SEQUENCE [LARGE SCALE GENOMIC DNA]</scope>
    <source>
        <strain evidence="6">CIP 108523</strain>
    </source>
</reference>
<evidence type="ECO:0000256" key="2">
    <source>
        <dbReference type="ARBA" id="ARBA00022576"/>
    </source>
</evidence>
<dbReference type="CDD" id="cd00609">
    <property type="entry name" value="AAT_like"/>
    <property type="match status" value="1"/>
</dbReference>
<dbReference type="SUPFAM" id="SSF53383">
    <property type="entry name" value="PLP-dependent transferases"/>
    <property type="match status" value="1"/>
</dbReference>
<sequence>MNDALNQLQPYPFEKLRALLGSVTPNAEKKAIALSIGEPKHRSPDFVAKALSDNLEQLAVYPTTLGIPALREAIANWASKRFNLPAGALDPARHVLPVNGTREALFAFTQTLVKRPQAGEQPGYVVSPNPFYQIYEGAALLAGAEPYYLPCLEQHGFNPDFAAVSDEVWQRCQILFLCSPGNPTGALIPLDTLKQLIELADRFDFVIAADECYSELYFDEANPPAGLLTACAELGRNDFKRCVVFHSLSKRSNLPGLRSGFVAGDADILKSFLLYRTYHGCAMPVQTQLASIAAWTDEDHVRANRDLYREKFDAVLAILDGVLDVQRPDGGFYLWAKTPVDDQQFSRELYAQEHVTVVPGSYLSRSVDGHNPGANRVRMALVAPLAECVEAAERIRHFVKSN</sequence>
<dbReference type="RefSeq" id="WP_089359324.1">
    <property type="nucleotide sequence ID" value="NZ_FZOG01000002.1"/>
</dbReference>